<dbReference type="EMBL" id="JAOPGA020001197">
    <property type="protein sequence ID" value="KAL0486040.1"/>
    <property type="molecule type" value="Genomic_DNA"/>
</dbReference>
<evidence type="ECO:0000313" key="3">
    <source>
        <dbReference type="Proteomes" id="UP001431209"/>
    </source>
</evidence>
<keyword evidence="1" id="KW-1133">Transmembrane helix</keyword>
<evidence type="ECO:0000256" key="1">
    <source>
        <dbReference type="SAM" id="Phobius"/>
    </source>
</evidence>
<feature type="transmembrane region" description="Helical" evidence="1">
    <location>
        <begin position="100"/>
        <end position="118"/>
    </location>
</feature>
<feature type="transmembrane region" description="Helical" evidence="1">
    <location>
        <begin position="124"/>
        <end position="144"/>
    </location>
</feature>
<reference evidence="2 3" key="1">
    <citation type="submission" date="2024-03" db="EMBL/GenBank/DDBJ databases">
        <title>The Acrasis kona genome and developmental transcriptomes reveal deep origins of eukaryotic multicellular pathways.</title>
        <authorList>
            <person name="Sheikh S."/>
            <person name="Fu C.-J."/>
            <person name="Brown M.W."/>
            <person name="Baldauf S.L."/>
        </authorList>
    </citation>
    <scope>NUCLEOTIDE SEQUENCE [LARGE SCALE GENOMIC DNA]</scope>
    <source>
        <strain evidence="2 3">ATCC MYA-3509</strain>
    </source>
</reference>
<keyword evidence="1" id="KW-0812">Transmembrane</keyword>
<feature type="transmembrane region" description="Helical" evidence="1">
    <location>
        <begin position="156"/>
        <end position="176"/>
    </location>
</feature>
<sequence length="218" mass="24373">MSTQQNSTDASSVKSTVNHAINRARQSLNPESKDLSSKQGTRQLGYLLSVVNIFFLMMYFLISPLSLPWFIYPLYLSGLLYGVVLLGLSKSPSVNANKRLYLNGLFSSLTSLMLVVTNEHLGSTPWSITPVLLMGLGLSVHYILEKSQSDAPTKLLYTHATAYVFGNVLLFSRWAYSSPRGFPYFLLTLPLFGALLGGHYMMLSYIEQKLEEKNSKKQ</sequence>
<feature type="transmembrane region" description="Helical" evidence="1">
    <location>
        <begin position="182"/>
        <end position="206"/>
    </location>
</feature>
<evidence type="ECO:0000313" key="2">
    <source>
        <dbReference type="EMBL" id="KAL0486040.1"/>
    </source>
</evidence>
<name>A0AAW2Z9B8_9EUKA</name>
<feature type="transmembrane region" description="Helical" evidence="1">
    <location>
        <begin position="44"/>
        <end position="63"/>
    </location>
</feature>
<keyword evidence="3" id="KW-1185">Reference proteome</keyword>
<dbReference type="AlphaFoldDB" id="A0AAW2Z9B8"/>
<keyword evidence="1" id="KW-0472">Membrane</keyword>
<accession>A0AAW2Z9B8</accession>
<proteinExistence type="predicted"/>
<comment type="caution">
    <text evidence="2">The sequence shown here is derived from an EMBL/GenBank/DDBJ whole genome shotgun (WGS) entry which is preliminary data.</text>
</comment>
<feature type="transmembrane region" description="Helical" evidence="1">
    <location>
        <begin position="69"/>
        <end position="88"/>
    </location>
</feature>
<gene>
    <name evidence="2" type="ORF">AKO1_012247</name>
</gene>
<organism evidence="2 3">
    <name type="scientific">Acrasis kona</name>
    <dbReference type="NCBI Taxonomy" id="1008807"/>
    <lineage>
        <taxon>Eukaryota</taxon>
        <taxon>Discoba</taxon>
        <taxon>Heterolobosea</taxon>
        <taxon>Tetramitia</taxon>
        <taxon>Eutetramitia</taxon>
        <taxon>Acrasidae</taxon>
        <taxon>Acrasis</taxon>
    </lineage>
</organism>
<dbReference type="Proteomes" id="UP001431209">
    <property type="component" value="Unassembled WGS sequence"/>
</dbReference>
<protein>
    <submittedName>
        <fullName evidence="2">Uncharacterized protein</fullName>
    </submittedName>
</protein>